<keyword evidence="3 5" id="KW-1133">Transmembrane helix</keyword>
<sequence length="302" mass="32593">MPLKHSHFLPIALALAGVFLFSVMDAVMKAQALAMGTFSAMFWRNAMGALFAATLYLPFRPKKPSEAAFKLHVGRSALTAVMMYLFFFGLTRIPLAQAIGLTFIAPIIALFLAAPFLGERIGPNVKLAALLGFGGVMVVVGGDLLSINANTDLLGVSAIVAFSVMYAINLILQRKLALIAKPKEITFYQNTFVLLLMIPFAPLLLLMPANELQWGGAILAGLVAIGSLILMSIAYRRAEAQQLITTEYTAFIWAALFGWWIFGETVSPQTLVGTGLIMLGCIVSARKATPRFGHTPTEEPSP</sequence>
<reference evidence="7 8" key="1">
    <citation type="submission" date="2019-02" db="EMBL/GenBank/DDBJ databases">
        <title>Halieaceae_genomes.</title>
        <authorList>
            <person name="Li S.-H."/>
        </authorList>
    </citation>
    <scope>NUCLEOTIDE SEQUENCE [LARGE SCALE GENOMIC DNA]</scope>
    <source>
        <strain evidence="7 8">JH123</strain>
    </source>
</reference>
<feature type="domain" description="EamA" evidence="6">
    <location>
        <begin position="11"/>
        <end position="140"/>
    </location>
</feature>
<evidence type="ECO:0000256" key="1">
    <source>
        <dbReference type="ARBA" id="ARBA00004141"/>
    </source>
</evidence>
<feature type="transmembrane region" description="Helical" evidence="5">
    <location>
        <begin position="129"/>
        <end position="147"/>
    </location>
</feature>
<keyword evidence="8" id="KW-1185">Reference proteome</keyword>
<dbReference type="Pfam" id="PF00892">
    <property type="entry name" value="EamA"/>
    <property type="match status" value="2"/>
</dbReference>
<dbReference type="RefSeq" id="WP_279242242.1">
    <property type="nucleotide sequence ID" value="NZ_CP036501.1"/>
</dbReference>
<feature type="transmembrane region" description="Helical" evidence="5">
    <location>
        <begin position="96"/>
        <end position="117"/>
    </location>
</feature>
<feature type="transmembrane region" description="Helical" evidence="5">
    <location>
        <begin position="243"/>
        <end position="262"/>
    </location>
</feature>
<dbReference type="Gene3D" id="1.10.3730.20">
    <property type="match status" value="1"/>
</dbReference>
<keyword evidence="2 5" id="KW-0812">Transmembrane</keyword>
<evidence type="ECO:0000256" key="2">
    <source>
        <dbReference type="ARBA" id="ARBA00022692"/>
    </source>
</evidence>
<proteinExistence type="predicted"/>
<feature type="transmembrane region" description="Helical" evidence="5">
    <location>
        <begin position="42"/>
        <end position="59"/>
    </location>
</feature>
<evidence type="ECO:0000256" key="5">
    <source>
        <dbReference type="SAM" id="Phobius"/>
    </source>
</evidence>
<protein>
    <submittedName>
        <fullName evidence="7">DMT family transporter</fullName>
    </submittedName>
</protein>
<evidence type="ECO:0000313" key="7">
    <source>
        <dbReference type="EMBL" id="UZP73455.1"/>
    </source>
</evidence>
<organism evidence="7 8">
    <name type="scientific">Candidatus Paraluminiphilus aquimaris</name>
    <dbReference type="NCBI Taxonomy" id="2518994"/>
    <lineage>
        <taxon>Bacteria</taxon>
        <taxon>Pseudomonadati</taxon>
        <taxon>Pseudomonadota</taxon>
        <taxon>Gammaproteobacteria</taxon>
        <taxon>Cellvibrionales</taxon>
        <taxon>Halieaceae</taxon>
        <taxon>Candidatus Paraluminiphilus</taxon>
    </lineage>
</organism>
<dbReference type="InterPro" id="IPR000620">
    <property type="entry name" value="EamA_dom"/>
</dbReference>
<feature type="transmembrane region" description="Helical" evidence="5">
    <location>
        <begin position="71"/>
        <end position="90"/>
    </location>
</feature>
<dbReference type="EMBL" id="CP036501">
    <property type="protein sequence ID" value="UZP73455.1"/>
    <property type="molecule type" value="Genomic_DNA"/>
</dbReference>
<feature type="transmembrane region" description="Helical" evidence="5">
    <location>
        <begin position="153"/>
        <end position="173"/>
    </location>
</feature>
<name>A0ABY6Q3E3_9GAMM</name>
<evidence type="ECO:0000256" key="3">
    <source>
        <dbReference type="ARBA" id="ARBA00022989"/>
    </source>
</evidence>
<accession>A0ABY6Q3E3</accession>
<dbReference type="PANTHER" id="PTHR22911:SF6">
    <property type="entry name" value="SOLUTE CARRIER FAMILY 35 MEMBER G1"/>
    <property type="match status" value="1"/>
</dbReference>
<keyword evidence="4 5" id="KW-0472">Membrane</keyword>
<dbReference type="Proteomes" id="UP001317963">
    <property type="component" value="Chromosome"/>
</dbReference>
<evidence type="ECO:0000313" key="8">
    <source>
        <dbReference type="Proteomes" id="UP001317963"/>
    </source>
</evidence>
<feature type="transmembrane region" description="Helical" evidence="5">
    <location>
        <begin position="185"/>
        <end position="206"/>
    </location>
</feature>
<feature type="transmembrane region" description="Helical" evidence="5">
    <location>
        <begin position="268"/>
        <end position="285"/>
    </location>
</feature>
<evidence type="ECO:0000256" key="4">
    <source>
        <dbReference type="ARBA" id="ARBA00023136"/>
    </source>
</evidence>
<dbReference type="InterPro" id="IPR037185">
    <property type="entry name" value="EmrE-like"/>
</dbReference>
<dbReference type="PANTHER" id="PTHR22911">
    <property type="entry name" value="ACYL-MALONYL CONDENSING ENZYME-RELATED"/>
    <property type="match status" value="1"/>
</dbReference>
<feature type="transmembrane region" description="Helical" evidence="5">
    <location>
        <begin position="212"/>
        <end position="231"/>
    </location>
</feature>
<feature type="domain" description="EamA" evidence="6">
    <location>
        <begin position="154"/>
        <end position="284"/>
    </location>
</feature>
<dbReference type="SUPFAM" id="SSF103481">
    <property type="entry name" value="Multidrug resistance efflux transporter EmrE"/>
    <property type="match status" value="2"/>
</dbReference>
<gene>
    <name evidence="7" type="ORF">E0F26_01320</name>
</gene>
<comment type="subcellular location">
    <subcellularLocation>
        <location evidence="1">Membrane</location>
        <topology evidence="1">Multi-pass membrane protein</topology>
    </subcellularLocation>
</comment>
<evidence type="ECO:0000259" key="6">
    <source>
        <dbReference type="Pfam" id="PF00892"/>
    </source>
</evidence>